<protein>
    <submittedName>
        <fullName evidence="2">Uncharacterized protein</fullName>
    </submittedName>
</protein>
<evidence type="ECO:0000313" key="2">
    <source>
        <dbReference type="EMBL" id="QOV42540.1"/>
    </source>
</evidence>
<dbReference type="Proteomes" id="UP000594008">
    <property type="component" value="Chromosome"/>
</dbReference>
<dbReference type="EMBL" id="CP063374">
    <property type="protein sequence ID" value="QOV42540.1"/>
    <property type="molecule type" value="Genomic_DNA"/>
</dbReference>
<organism evidence="2 3">
    <name type="scientific">Streptomyces chromofuscus</name>
    <dbReference type="NCBI Taxonomy" id="42881"/>
    <lineage>
        <taxon>Bacteria</taxon>
        <taxon>Bacillati</taxon>
        <taxon>Actinomycetota</taxon>
        <taxon>Actinomycetes</taxon>
        <taxon>Kitasatosporales</taxon>
        <taxon>Streptomycetaceae</taxon>
        <taxon>Streptomyces</taxon>
    </lineage>
</organism>
<dbReference type="AlphaFoldDB" id="A0A7M2T1L3"/>
<feature type="compositionally biased region" description="Basic and acidic residues" evidence="1">
    <location>
        <begin position="12"/>
        <end position="22"/>
    </location>
</feature>
<sequence>MAVVTFVDETTTGDRGEGRELEVAEERRTRGEVIRRRVFQEAAEYITPTPGVFQGLVRPWETERARNGQAPRTVRRMDPEAATEPAPRAFAGNGFLVLVGDRQVIDPDEEIDLGRDAEVMFLKPVPLVGG</sequence>
<dbReference type="KEGG" id="schf:IPT68_22260"/>
<evidence type="ECO:0000313" key="3">
    <source>
        <dbReference type="Proteomes" id="UP000594008"/>
    </source>
</evidence>
<feature type="region of interest" description="Disordered" evidence="1">
    <location>
        <begin position="64"/>
        <end position="87"/>
    </location>
</feature>
<reference evidence="2 3" key="1">
    <citation type="submission" date="2020-10" db="EMBL/GenBank/DDBJ databases">
        <title>Streptomyces chromofuscus complate genome analysis.</title>
        <authorList>
            <person name="Anwar N."/>
        </authorList>
    </citation>
    <scope>NUCLEOTIDE SEQUENCE [LARGE SCALE GENOMIC DNA]</scope>
    <source>
        <strain evidence="2 3">DSM 40273</strain>
    </source>
</reference>
<dbReference type="RefSeq" id="WP_189700935.1">
    <property type="nucleotide sequence ID" value="NZ_BMTA01000022.1"/>
</dbReference>
<proteinExistence type="predicted"/>
<accession>A0A7M2T1L3</accession>
<evidence type="ECO:0000256" key="1">
    <source>
        <dbReference type="SAM" id="MobiDB-lite"/>
    </source>
</evidence>
<feature type="region of interest" description="Disordered" evidence="1">
    <location>
        <begin position="1"/>
        <end position="22"/>
    </location>
</feature>
<keyword evidence="3" id="KW-1185">Reference proteome</keyword>
<name>A0A7M2T1L3_STRCW</name>
<gene>
    <name evidence="2" type="ORF">IPT68_22260</name>
</gene>